<gene>
    <name evidence="2" type="ORF">IF1G_08035</name>
</gene>
<organism evidence="2 3">
    <name type="scientific">Cordyceps javanica</name>
    <dbReference type="NCBI Taxonomy" id="43265"/>
    <lineage>
        <taxon>Eukaryota</taxon>
        <taxon>Fungi</taxon>
        <taxon>Dikarya</taxon>
        <taxon>Ascomycota</taxon>
        <taxon>Pezizomycotina</taxon>
        <taxon>Sordariomycetes</taxon>
        <taxon>Hypocreomycetidae</taxon>
        <taxon>Hypocreales</taxon>
        <taxon>Cordycipitaceae</taxon>
        <taxon>Cordyceps</taxon>
    </lineage>
</organism>
<accession>A0A545UVG5</accession>
<dbReference type="Proteomes" id="UP000315783">
    <property type="component" value="Unassembled WGS sequence"/>
</dbReference>
<feature type="compositionally biased region" description="Basic and acidic residues" evidence="1">
    <location>
        <begin position="23"/>
        <end position="36"/>
    </location>
</feature>
<name>A0A545UVG5_9HYPO</name>
<comment type="caution">
    <text evidence="2">The sequence shown here is derived from an EMBL/GenBank/DDBJ whole genome shotgun (WGS) entry which is preliminary data.</text>
</comment>
<dbReference type="AlphaFoldDB" id="A0A545UVG5"/>
<evidence type="ECO:0000256" key="1">
    <source>
        <dbReference type="SAM" id="MobiDB-lite"/>
    </source>
</evidence>
<feature type="region of interest" description="Disordered" evidence="1">
    <location>
        <begin position="23"/>
        <end position="68"/>
    </location>
</feature>
<sequence length="68" mass="7922">MVIGEDEMEGVFEDDEVIVETAREEEKGKYKNEMQRRSFKRRRKGAPKNVDSRDLKTRGKGNSKPYDG</sequence>
<protein>
    <submittedName>
        <fullName evidence="2">Uncharacterized protein</fullName>
    </submittedName>
</protein>
<dbReference type="EMBL" id="SPUK01000012">
    <property type="protein sequence ID" value="TQV93457.1"/>
    <property type="molecule type" value="Genomic_DNA"/>
</dbReference>
<reference evidence="2 3" key="1">
    <citation type="journal article" date="2019" name="Appl. Microbiol. Biotechnol.">
        <title>Genome sequence of Isaria javanica and comparative genome analysis insights into family S53 peptidase evolution in fungal entomopathogens.</title>
        <authorList>
            <person name="Lin R."/>
            <person name="Zhang X."/>
            <person name="Xin B."/>
            <person name="Zou M."/>
            <person name="Gao Y."/>
            <person name="Qin F."/>
            <person name="Hu Q."/>
            <person name="Xie B."/>
            <person name="Cheng X."/>
        </authorList>
    </citation>
    <scope>NUCLEOTIDE SEQUENCE [LARGE SCALE GENOMIC DNA]</scope>
    <source>
        <strain evidence="2 3">IJ1G</strain>
    </source>
</reference>
<evidence type="ECO:0000313" key="3">
    <source>
        <dbReference type="Proteomes" id="UP000315783"/>
    </source>
</evidence>
<proteinExistence type="predicted"/>
<feature type="compositionally biased region" description="Basic residues" evidence="1">
    <location>
        <begin position="37"/>
        <end position="46"/>
    </location>
</feature>
<evidence type="ECO:0000313" key="2">
    <source>
        <dbReference type="EMBL" id="TQV93457.1"/>
    </source>
</evidence>
<keyword evidence="3" id="KW-1185">Reference proteome</keyword>